<organism evidence="1 2">
    <name type="scientific">Diploptera punctata</name>
    <name type="common">Pacific beetle cockroach</name>
    <dbReference type="NCBI Taxonomy" id="6984"/>
    <lineage>
        <taxon>Eukaryota</taxon>
        <taxon>Metazoa</taxon>
        <taxon>Ecdysozoa</taxon>
        <taxon>Arthropoda</taxon>
        <taxon>Hexapoda</taxon>
        <taxon>Insecta</taxon>
        <taxon>Pterygota</taxon>
        <taxon>Neoptera</taxon>
        <taxon>Polyneoptera</taxon>
        <taxon>Dictyoptera</taxon>
        <taxon>Blattodea</taxon>
        <taxon>Blaberoidea</taxon>
        <taxon>Blaberidae</taxon>
        <taxon>Diplopterinae</taxon>
        <taxon>Diploptera</taxon>
    </lineage>
</organism>
<feature type="non-terminal residue" evidence="1">
    <location>
        <position position="91"/>
    </location>
</feature>
<sequence>HQSASRGSRKQATRSPTTKFNSYMELEMKQLSVNSITYVYIKMVKQILATNGNHEIEATDHVVRSLIPVCLKSGSLNLLLPQGPKAFSCPR</sequence>
<name>A0AAD7ZB01_DIPPU</name>
<reference evidence="1" key="2">
    <citation type="submission" date="2023-05" db="EMBL/GenBank/DDBJ databases">
        <authorList>
            <person name="Fouks B."/>
        </authorList>
    </citation>
    <scope>NUCLEOTIDE SEQUENCE</scope>
    <source>
        <strain evidence="1">Stay&amp;Tobe</strain>
        <tissue evidence="1">Testes</tissue>
    </source>
</reference>
<keyword evidence="2" id="KW-1185">Reference proteome</keyword>
<protein>
    <submittedName>
        <fullName evidence="1">Uncharacterized protein</fullName>
    </submittedName>
</protein>
<dbReference type="EMBL" id="JASPKZ010009387">
    <property type="protein sequence ID" value="KAJ9576872.1"/>
    <property type="molecule type" value="Genomic_DNA"/>
</dbReference>
<reference evidence="1" key="1">
    <citation type="journal article" date="2023" name="IScience">
        <title>Live-bearing cockroach genome reveals convergent evolutionary mechanisms linked to viviparity in insects and beyond.</title>
        <authorList>
            <person name="Fouks B."/>
            <person name="Harrison M.C."/>
            <person name="Mikhailova A.A."/>
            <person name="Marchal E."/>
            <person name="English S."/>
            <person name="Carruthers M."/>
            <person name="Jennings E.C."/>
            <person name="Chiamaka E.L."/>
            <person name="Frigard R.A."/>
            <person name="Pippel M."/>
            <person name="Attardo G.M."/>
            <person name="Benoit J.B."/>
            <person name="Bornberg-Bauer E."/>
            <person name="Tobe S.S."/>
        </authorList>
    </citation>
    <scope>NUCLEOTIDE SEQUENCE</scope>
    <source>
        <tissue evidence="1">Testes</tissue>
    </source>
</reference>
<feature type="non-terminal residue" evidence="1">
    <location>
        <position position="1"/>
    </location>
</feature>
<comment type="caution">
    <text evidence="1">The sequence shown here is derived from an EMBL/GenBank/DDBJ whole genome shotgun (WGS) entry which is preliminary data.</text>
</comment>
<accession>A0AAD7ZB01</accession>
<dbReference type="AlphaFoldDB" id="A0AAD7ZB01"/>
<proteinExistence type="predicted"/>
<evidence type="ECO:0000313" key="1">
    <source>
        <dbReference type="EMBL" id="KAJ9576872.1"/>
    </source>
</evidence>
<evidence type="ECO:0000313" key="2">
    <source>
        <dbReference type="Proteomes" id="UP001233999"/>
    </source>
</evidence>
<gene>
    <name evidence="1" type="ORF">L9F63_006543</name>
</gene>
<dbReference type="Proteomes" id="UP001233999">
    <property type="component" value="Unassembled WGS sequence"/>
</dbReference>